<organism evidence="1 2">
    <name type="scientific">Cynara cardunculus var. scolymus</name>
    <name type="common">Globe artichoke</name>
    <name type="synonym">Cynara scolymus</name>
    <dbReference type="NCBI Taxonomy" id="59895"/>
    <lineage>
        <taxon>Eukaryota</taxon>
        <taxon>Viridiplantae</taxon>
        <taxon>Streptophyta</taxon>
        <taxon>Embryophyta</taxon>
        <taxon>Tracheophyta</taxon>
        <taxon>Spermatophyta</taxon>
        <taxon>Magnoliopsida</taxon>
        <taxon>eudicotyledons</taxon>
        <taxon>Gunneridae</taxon>
        <taxon>Pentapetalae</taxon>
        <taxon>asterids</taxon>
        <taxon>campanulids</taxon>
        <taxon>Asterales</taxon>
        <taxon>Asteraceae</taxon>
        <taxon>Carduoideae</taxon>
        <taxon>Cardueae</taxon>
        <taxon>Carduinae</taxon>
        <taxon>Cynara</taxon>
    </lineage>
</organism>
<gene>
    <name evidence="1" type="ORF">Ccrd_009489</name>
</gene>
<name>A0A103YN42_CYNCS</name>
<dbReference type="InterPro" id="IPR012334">
    <property type="entry name" value="Pectin_lyas_fold"/>
</dbReference>
<keyword evidence="2" id="KW-1185">Reference proteome</keyword>
<protein>
    <submittedName>
        <fullName evidence="1">Uncharacterized protein</fullName>
    </submittedName>
</protein>
<dbReference type="Gramene" id="KVI12147">
    <property type="protein sequence ID" value="KVI12147"/>
    <property type="gene ID" value="Ccrd_009489"/>
</dbReference>
<dbReference type="InterPro" id="IPR011050">
    <property type="entry name" value="Pectin_lyase_fold/virulence"/>
</dbReference>
<evidence type="ECO:0000313" key="1">
    <source>
        <dbReference type="EMBL" id="KVI12147.1"/>
    </source>
</evidence>
<dbReference type="SUPFAM" id="SSF51126">
    <property type="entry name" value="Pectin lyase-like"/>
    <property type="match status" value="1"/>
</dbReference>
<comment type="caution">
    <text evidence="1">The sequence shown here is derived from an EMBL/GenBank/DDBJ whole genome shotgun (WGS) entry which is preliminary data.</text>
</comment>
<evidence type="ECO:0000313" key="2">
    <source>
        <dbReference type="Proteomes" id="UP000243975"/>
    </source>
</evidence>
<accession>A0A103YN42</accession>
<sequence>MDRAKNSADEDAVIFKCSKKHPCQGIVLQEINFTREGGGDTKAICNNVELTYTGTVIPRCPKNIVQINEHLERMITTD</sequence>
<dbReference type="EMBL" id="LEKV01000012">
    <property type="protein sequence ID" value="KVI12147.1"/>
    <property type="molecule type" value="Genomic_DNA"/>
</dbReference>
<reference evidence="1 2" key="1">
    <citation type="journal article" date="2016" name="Sci. Rep.">
        <title>The genome sequence of the outbreeding globe artichoke constructed de novo incorporating a phase-aware low-pass sequencing strategy of F1 progeny.</title>
        <authorList>
            <person name="Scaglione D."/>
            <person name="Reyes-Chin-Wo S."/>
            <person name="Acquadro A."/>
            <person name="Froenicke L."/>
            <person name="Portis E."/>
            <person name="Beitel C."/>
            <person name="Tirone M."/>
            <person name="Mauro R."/>
            <person name="Lo Monaco A."/>
            <person name="Mauromicale G."/>
            <person name="Faccioli P."/>
            <person name="Cattivelli L."/>
            <person name="Rieseberg L."/>
            <person name="Michelmore R."/>
            <person name="Lanteri S."/>
        </authorList>
    </citation>
    <scope>NUCLEOTIDE SEQUENCE [LARGE SCALE GENOMIC DNA]</scope>
    <source>
        <strain evidence="1">2C</strain>
    </source>
</reference>
<dbReference type="Gene3D" id="2.160.20.10">
    <property type="entry name" value="Single-stranded right-handed beta-helix, Pectin lyase-like"/>
    <property type="match status" value="1"/>
</dbReference>
<dbReference type="AlphaFoldDB" id="A0A103YN42"/>
<dbReference type="Proteomes" id="UP000243975">
    <property type="component" value="Unassembled WGS sequence"/>
</dbReference>
<proteinExistence type="predicted"/>
<dbReference type="STRING" id="59895.A0A103YN42"/>